<comment type="similarity">
    <text evidence="4">Belongs to the END3 family.</text>
</comment>
<name>A0A9P8TKV9_WICPI</name>
<dbReference type="GO" id="GO:0016197">
    <property type="term" value="P:endosomal transport"/>
    <property type="evidence" value="ECO:0007669"/>
    <property type="project" value="TreeGrafter"/>
</dbReference>
<keyword evidence="9" id="KW-0963">Cytoplasm</keyword>
<keyword evidence="18" id="KW-0206">Cytoskeleton</keyword>
<evidence type="ECO:0000313" key="25">
    <source>
        <dbReference type="EMBL" id="KAH3682445.1"/>
    </source>
</evidence>
<dbReference type="InterPro" id="IPR025604">
    <property type="entry name" value="End3"/>
</dbReference>
<dbReference type="GO" id="GO:0005509">
    <property type="term" value="F:calcium ion binding"/>
    <property type="evidence" value="ECO:0007669"/>
    <property type="project" value="InterPro"/>
</dbReference>
<keyword evidence="26" id="KW-1185">Reference proteome</keyword>
<dbReference type="PROSITE" id="PS50031">
    <property type="entry name" value="EH"/>
    <property type="match status" value="2"/>
</dbReference>
<evidence type="ECO:0000256" key="12">
    <source>
        <dbReference type="ARBA" id="ARBA00022737"/>
    </source>
</evidence>
<dbReference type="GO" id="GO:0005886">
    <property type="term" value="C:plasma membrane"/>
    <property type="evidence" value="ECO:0007669"/>
    <property type="project" value="UniProtKB-SubCell"/>
</dbReference>
<sequence>MSQKIEEWEIKKYWEIFSGLKPTNNKLSGSQVSPILKNSKLSDDKLSQIWSLSDIDNDGSLDFEEFCICMRCVFDLVNGNIQSLPSQLPDWLVPASKSHLVQANHAVTTSSNNNSSSGRYSDSEDEESFGPESQFDWYISPNDKSTYESIYSQACDRFGRITFDSLTQLYATLKNVADTDARSAWNLVNPRSSETIDKDQTLVFLHMLNQREAGKQMPRGVPGNLRATFSKEAPEYSLDSHQANITASKPANSKQAFGANYLGRIGDSSKNTKGTDFSVTKDTDWETVRLKRELTDLETEISKLEQQNEQKAKERSSVLNGTGTTTNKTLLIRREFEQLLKYKQAQLIESGKQSTDLSSVEDDIRTVESQVEGLKEYLERKKNELLGLEAEIQRARS</sequence>
<dbReference type="GO" id="GO:0006897">
    <property type="term" value="P:endocytosis"/>
    <property type="evidence" value="ECO:0007669"/>
    <property type="project" value="UniProtKB-KW"/>
</dbReference>
<feature type="compositionally biased region" description="Low complexity" evidence="22">
    <location>
        <begin position="110"/>
        <end position="120"/>
    </location>
</feature>
<comment type="subcellular location">
    <subcellularLocation>
        <location evidence="3">Cell membrane</location>
        <topology evidence="3">Peripheral membrane protein</topology>
        <orientation evidence="3">Cytoplasmic side</orientation>
    </subcellularLocation>
    <subcellularLocation>
        <location evidence="2">Cytoplasm</location>
        <location evidence="2">Cytoskeleton</location>
        <location evidence="2">Actin patch</location>
    </subcellularLocation>
    <subcellularLocation>
        <location evidence="1">Endosome membrane</location>
        <topology evidence="1">Peripheral membrane protein</topology>
        <orientation evidence="1">Cytoplasmic side</orientation>
    </subcellularLocation>
</comment>
<evidence type="ECO:0000256" key="13">
    <source>
        <dbReference type="ARBA" id="ARBA00022753"/>
    </source>
</evidence>
<dbReference type="SUPFAM" id="SSF47473">
    <property type="entry name" value="EF-hand"/>
    <property type="match status" value="2"/>
</dbReference>
<evidence type="ECO:0000256" key="20">
    <source>
        <dbReference type="ARBA" id="ARBA00029684"/>
    </source>
</evidence>
<gene>
    <name evidence="25" type="ORF">WICPIJ_006587</name>
</gene>
<dbReference type="Pfam" id="PF12761">
    <property type="entry name" value="End3"/>
    <property type="match status" value="1"/>
</dbReference>
<organism evidence="25 26">
    <name type="scientific">Wickerhamomyces pijperi</name>
    <name type="common">Yeast</name>
    <name type="synonym">Pichia pijperi</name>
    <dbReference type="NCBI Taxonomy" id="599730"/>
    <lineage>
        <taxon>Eukaryota</taxon>
        <taxon>Fungi</taxon>
        <taxon>Dikarya</taxon>
        <taxon>Ascomycota</taxon>
        <taxon>Saccharomycotina</taxon>
        <taxon>Saccharomycetes</taxon>
        <taxon>Phaffomycetales</taxon>
        <taxon>Wickerhamomycetaceae</taxon>
        <taxon>Wickerhamomyces</taxon>
    </lineage>
</organism>
<evidence type="ECO:0000256" key="1">
    <source>
        <dbReference type="ARBA" id="ARBA00004125"/>
    </source>
</evidence>
<evidence type="ECO:0000313" key="26">
    <source>
        <dbReference type="Proteomes" id="UP000774326"/>
    </source>
</evidence>
<evidence type="ECO:0000256" key="17">
    <source>
        <dbReference type="ARBA" id="ARBA00023203"/>
    </source>
</evidence>
<comment type="subunit">
    <text evidence="5">Component of the PAN1 actin cytoskeleton-regulatory complex.</text>
</comment>
<dbReference type="OrthoDB" id="1716625at2759"/>
<dbReference type="Gene3D" id="1.10.238.10">
    <property type="entry name" value="EF-hand"/>
    <property type="match status" value="2"/>
</dbReference>
<evidence type="ECO:0000256" key="4">
    <source>
        <dbReference type="ARBA" id="ARBA00009909"/>
    </source>
</evidence>
<dbReference type="PANTHER" id="PTHR11216">
    <property type="entry name" value="EH DOMAIN"/>
    <property type="match status" value="1"/>
</dbReference>
<dbReference type="GO" id="GO:0030479">
    <property type="term" value="C:actin cortical patch"/>
    <property type="evidence" value="ECO:0007669"/>
    <property type="project" value="UniProtKB-SubCell"/>
</dbReference>
<keyword evidence="13" id="KW-0967">Endosome</keyword>
<dbReference type="SMART" id="SM00054">
    <property type="entry name" value="EFh"/>
    <property type="match status" value="1"/>
</dbReference>
<dbReference type="PROSITE" id="PS00018">
    <property type="entry name" value="EF_HAND_1"/>
    <property type="match status" value="1"/>
</dbReference>
<evidence type="ECO:0000256" key="10">
    <source>
        <dbReference type="ARBA" id="ARBA00022583"/>
    </source>
</evidence>
<evidence type="ECO:0000256" key="19">
    <source>
        <dbReference type="ARBA" id="ARBA00025194"/>
    </source>
</evidence>
<dbReference type="CDD" id="cd00052">
    <property type="entry name" value="EH"/>
    <property type="match status" value="1"/>
</dbReference>
<evidence type="ECO:0000256" key="15">
    <source>
        <dbReference type="ARBA" id="ARBA00023054"/>
    </source>
</evidence>
<dbReference type="Proteomes" id="UP000774326">
    <property type="component" value="Unassembled WGS sequence"/>
</dbReference>
<accession>A0A9P8TKV9</accession>
<dbReference type="AlphaFoldDB" id="A0A9P8TKV9"/>
<feature type="domain" description="EH" evidence="23">
    <location>
        <begin position="9"/>
        <end position="99"/>
    </location>
</feature>
<evidence type="ECO:0000256" key="9">
    <source>
        <dbReference type="ARBA" id="ARBA00022490"/>
    </source>
</evidence>
<comment type="function">
    <text evidence="19">Component of the PAN1 actin cytoskeleton-regulatory complex required for the internalization of endosomes during actin-coupled endocytosis. The complex links the site of endocytosis to the cell membrane-associated actin cytoskeleton. Mediates uptake of external molecules and vacuolar degradation of plasma membrane proteins. Plays a role in the proper organization of the cell membrane-associated actin cytoskeleton and promotes its destabilization.</text>
</comment>
<dbReference type="Pfam" id="PF12763">
    <property type="entry name" value="EH"/>
    <property type="match status" value="1"/>
</dbReference>
<evidence type="ECO:0000256" key="6">
    <source>
        <dbReference type="ARBA" id="ARBA00013889"/>
    </source>
</evidence>
<keyword evidence="14" id="KW-0106">Calcium</keyword>
<evidence type="ECO:0000259" key="23">
    <source>
        <dbReference type="PROSITE" id="PS50031"/>
    </source>
</evidence>
<evidence type="ECO:0000256" key="3">
    <source>
        <dbReference type="ARBA" id="ARBA00004413"/>
    </source>
</evidence>
<reference evidence="25" key="1">
    <citation type="journal article" date="2021" name="Open Biol.">
        <title>Shared evolutionary footprints suggest mitochondrial oxidative damage underlies multiple complex I losses in fungi.</title>
        <authorList>
            <person name="Schikora-Tamarit M.A."/>
            <person name="Marcet-Houben M."/>
            <person name="Nosek J."/>
            <person name="Gabaldon T."/>
        </authorList>
    </citation>
    <scope>NUCLEOTIDE SEQUENCE</scope>
    <source>
        <strain evidence="25">CBS2887</strain>
    </source>
</reference>
<keyword evidence="12" id="KW-0677">Repeat</keyword>
<evidence type="ECO:0000256" key="22">
    <source>
        <dbReference type="SAM" id="MobiDB-lite"/>
    </source>
</evidence>
<keyword evidence="8" id="KW-1003">Cell membrane</keyword>
<dbReference type="FunFam" id="1.10.238.10:FF:000323">
    <property type="entry name" value="Actin cytoskeleton-regulatory complex protein end3"/>
    <property type="match status" value="1"/>
</dbReference>
<evidence type="ECO:0000256" key="5">
    <source>
        <dbReference type="ARBA" id="ARBA00011159"/>
    </source>
</evidence>
<evidence type="ECO:0000256" key="7">
    <source>
        <dbReference type="ARBA" id="ARBA00017312"/>
    </source>
</evidence>
<dbReference type="PANTHER" id="PTHR11216:SF74">
    <property type="entry name" value="ACTIN CYTOSKELETON-REGULATORY COMPLEX PROTEIN END3"/>
    <property type="match status" value="1"/>
</dbReference>
<dbReference type="GO" id="GO:0003779">
    <property type="term" value="F:actin binding"/>
    <property type="evidence" value="ECO:0007669"/>
    <property type="project" value="UniProtKB-KW"/>
</dbReference>
<feature type="coiled-coil region" evidence="21">
    <location>
        <begin position="364"/>
        <end position="391"/>
    </location>
</feature>
<protein>
    <recommendedName>
        <fullName evidence="7">Actin cytoskeleton-regulatory complex protein END3</fullName>
    </recommendedName>
    <alternativeName>
        <fullName evidence="6">Actin cytoskeleton-regulatory complex protein end3</fullName>
    </alternativeName>
    <alternativeName>
        <fullName evidence="20">Endocytosis protein 3</fullName>
    </alternativeName>
</protein>
<comment type="caution">
    <text evidence="25">The sequence shown here is derived from an EMBL/GenBank/DDBJ whole genome shotgun (WGS) entry which is preliminary data.</text>
</comment>
<keyword evidence="11" id="KW-0479">Metal-binding</keyword>
<dbReference type="SMART" id="SM00027">
    <property type="entry name" value="EH"/>
    <property type="match status" value="2"/>
</dbReference>
<evidence type="ECO:0000256" key="18">
    <source>
        <dbReference type="ARBA" id="ARBA00023212"/>
    </source>
</evidence>
<keyword evidence="15 21" id="KW-0175">Coiled coil</keyword>
<keyword evidence="10" id="KW-0254">Endocytosis</keyword>
<evidence type="ECO:0000256" key="14">
    <source>
        <dbReference type="ARBA" id="ARBA00022837"/>
    </source>
</evidence>
<evidence type="ECO:0000256" key="21">
    <source>
        <dbReference type="SAM" id="Coils"/>
    </source>
</evidence>
<evidence type="ECO:0000259" key="24">
    <source>
        <dbReference type="PROSITE" id="PS50222"/>
    </source>
</evidence>
<dbReference type="InterPro" id="IPR018247">
    <property type="entry name" value="EF_Hand_1_Ca_BS"/>
</dbReference>
<evidence type="ECO:0000256" key="11">
    <source>
        <dbReference type="ARBA" id="ARBA00022723"/>
    </source>
</evidence>
<feature type="coiled-coil region" evidence="21">
    <location>
        <begin position="287"/>
        <end position="314"/>
    </location>
</feature>
<feature type="region of interest" description="Disordered" evidence="22">
    <location>
        <begin position="106"/>
        <end position="135"/>
    </location>
</feature>
<dbReference type="PROSITE" id="PS50222">
    <property type="entry name" value="EF_HAND_2"/>
    <property type="match status" value="1"/>
</dbReference>
<feature type="domain" description="EH" evidence="23">
    <location>
        <begin position="143"/>
        <end position="232"/>
    </location>
</feature>
<keyword evidence="16" id="KW-0472">Membrane</keyword>
<keyword evidence="17" id="KW-0009">Actin-binding</keyword>
<dbReference type="InterPro" id="IPR011992">
    <property type="entry name" value="EF-hand-dom_pair"/>
</dbReference>
<dbReference type="GO" id="GO:0010008">
    <property type="term" value="C:endosome membrane"/>
    <property type="evidence" value="ECO:0007669"/>
    <property type="project" value="UniProtKB-SubCell"/>
</dbReference>
<evidence type="ECO:0000256" key="8">
    <source>
        <dbReference type="ARBA" id="ARBA00022475"/>
    </source>
</evidence>
<dbReference type="GO" id="GO:0007015">
    <property type="term" value="P:actin filament organization"/>
    <property type="evidence" value="ECO:0007669"/>
    <property type="project" value="InterPro"/>
</dbReference>
<dbReference type="InterPro" id="IPR000261">
    <property type="entry name" value="EH_dom"/>
</dbReference>
<dbReference type="InterPro" id="IPR002048">
    <property type="entry name" value="EF_hand_dom"/>
</dbReference>
<proteinExistence type="inferred from homology"/>
<dbReference type="EMBL" id="JAEUBG010003687">
    <property type="protein sequence ID" value="KAH3682445.1"/>
    <property type="molecule type" value="Genomic_DNA"/>
</dbReference>
<feature type="domain" description="EF-hand" evidence="24">
    <location>
        <begin position="41"/>
        <end position="76"/>
    </location>
</feature>
<evidence type="ECO:0000256" key="16">
    <source>
        <dbReference type="ARBA" id="ARBA00023136"/>
    </source>
</evidence>
<evidence type="ECO:0000256" key="2">
    <source>
        <dbReference type="ARBA" id="ARBA00004134"/>
    </source>
</evidence>
<reference evidence="25" key="2">
    <citation type="submission" date="2021-01" db="EMBL/GenBank/DDBJ databases">
        <authorList>
            <person name="Schikora-Tamarit M.A."/>
        </authorList>
    </citation>
    <scope>NUCLEOTIDE SEQUENCE</scope>
    <source>
        <strain evidence="25">CBS2887</strain>
    </source>
</reference>